<dbReference type="InterPro" id="IPR036509">
    <property type="entry name" value="Met_Sox_Rdtase_MsrA_sf"/>
</dbReference>
<evidence type="ECO:0000256" key="5">
    <source>
        <dbReference type="HAMAP-Rule" id="MF_01401"/>
    </source>
</evidence>
<evidence type="ECO:0000313" key="7">
    <source>
        <dbReference type="EMBL" id="MBF6057782.1"/>
    </source>
</evidence>
<dbReference type="Proteomes" id="UP001193680">
    <property type="component" value="Unassembled WGS sequence"/>
</dbReference>
<dbReference type="Gene3D" id="3.30.1060.10">
    <property type="entry name" value="Peptide methionine sulphoxide reductase MsrA"/>
    <property type="match status" value="1"/>
</dbReference>
<comment type="catalytic activity">
    <reaction evidence="4 5">
        <text>[thioredoxin]-disulfide + L-methionine + H2O = L-methionine (S)-S-oxide + [thioredoxin]-dithiol</text>
        <dbReference type="Rhea" id="RHEA:19993"/>
        <dbReference type="Rhea" id="RHEA-COMP:10698"/>
        <dbReference type="Rhea" id="RHEA-COMP:10700"/>
        <dbReference type="ChEBI" id="CHEBI:15377"/>
        <dbReference type="ChEBI" id="CHEBI:29950"/>
        <dbReference type="ChEBI" id="CHEBI:50058"/>
        <dbReference type="ChEBI" id="CHEBI:57844"/>
        <dbReference type="ChEBI" id="CHEBI:58772"/>
        <dbReference type="EC" id="1.8.4.11"/>
    </reaction>
</comment>
<reference evidence="7 8" key="2">
    <citation type="submission" date="2020-11" db="EMBL/GenBank/DDBJ databases">
        <title>Sulfur oxidizing isolate from Hospital Hole Sinkhole.</title>
        <authorList>
            <person name="Scott K.M."/>
        </authorList>
    </citation>
    <scope>NUCLEOTIDE SEQUENCE [LARGE SCALE GENOMIC DNA]</scope>
    <source>
        <strain evidence="7 8">HH1</strain>
    </source>
</reference>
<evidence type="ECO:0000256" key="1">
    <source>
        <dbReference type="ARBA" id="ARBA00005591"/>
    </source>
</evidence>
<feature type="active site" evidence="5">
    <location>
        <position position="15"/>
    </location>
</feature>
<dbReference type="PANTHER" id="PTHR42799:SF2">
    <property type="entry name" value="MITOCHONDRIAL PEPTIDE METHIONINE SULFOXIDE REDUCTASE"/>
    <property type="match status" value="1"/>
</dbReference>
<dbReference type="EMBL" id="JACBGI020000007">
    <property type="protein sequence ID" value="MBF6057782.1"/>
    <property type="molecule type" value="Genomic_DNA"/>
</dbReference>
<comment type="function">
    <text evidence="5">Has an important function as a repair enzyme for proteins that have been inactivated by oxidation. Catalyzes the reversible oxidation-reduction of methionine sulfoxide in proteins to methionine.</text>
</comment>
<dbReference type="NCBIfam" id="TIGR00401">
    <property type="entry name" value="msrA"/>
    <property type="match status" value="1"/>
</dbReference>
<reference evidence="7 8" key="1">
    <citation type="submission" date="2020-06" db="EMBL/GenBank/DDBJ databases">
        <authorList>
            <person name="Scott K."/>
        </authorList>
    </citation>
    <scope>NUCLEOTIDE SEQUENCE [LARGE SCALE GENOMIC DNA]</scope>
    <source>
        <strain evidence="7 8">HH1</strain>
    </source>
</reference>
<keyword evidence="8" id="KW-1185">Reference proteome</keyword>
<feature type="domain" description="Peptide methionine sulphoxide reductase MsrA" evidence="6">
    <location>
        <begin position="9"/>
        <end position="171"/>
    </location>
</feature>
<evidence type="ECO:0000256" key="4">
    <source>
        <dbReference type="ARBA" id="ARBA00048782"/>
    </source>
</evidence>
<dbReference type="InterPro" id="IPR050162">
    <property type="entry name" value="MsrA_MetSO_reductase"/>
</dbReference>
<comment type="catalytic activity">
    <reaction evidence="3 5">
        <text>L-methionyl-[protein] + [thioredoxin]-disulfide + H2O = L-methionyl-(S)-S-oxide-[protein] + [thioredoxin]-dithiol</text>
        <dbReference type="Rhea" id="RHEA:14217"/>
        <dbReference type="Rhea" id="RHEA-COMP:10698"/>
        <dbReference type="Rhea" id="RHEA-COMP:10700"/>
        <dbReference type="Rhea" id="RHEA-COMP:12313"/>
        <dbReference type="Rhea" id="RHEA-COMP:12315"/>
        <dbReference type="ChEBI" id="CHEBI:15377"/>
        <dbReference type="ChEBI" id="CHEBI:16044"/>
        <dbReference type="ChEBI" id="CHEBI:29950"/>
        <dbReference type="ChEBI" id="CHEBI:44120"/>
        <dbReference type="ChEBI" id="CHEBI:50058"/>
        <dbReference type="EC" id="1.8.4.11"/>
    </reaction>
</comment>
<sequence>MDSHTYDSIVLGMGCFWGAEKRMAAIEGVIDVESGYAGGDDLHTDYHQVLDLEKHLRTGLAEKRNHAEVIKVTFDPEKVSLIEILAKFWENHNPTQGDRQGNDVGSNYRSAIYYHSEPQKHLAEHSKACYQKVLHTAGWPAITTEIAPLRHYNRAEEYHQDYLQKHPHGYCGLGGTGIAFPLSECAAQLND</sequence>
<accession>A0ABS0C0B7</accession>
<keyword evidence="2 5" id="KW-0560">Oxidoreductase</keyword>
<dbReference type="Pfam" id="PF01625">
    <property type="entry name" value="PMSR"/>
    <property type="match status" value="1"/>
</dbReference>
<dbReference type="GO" id="GO:0008113">
    <property type="term" value="F:peptide-methionine (S)-S-oxide reductase activity"/>
    <property type="evidence" value="ECO:0007669"/>
    <property type="project" value="UniProtKB-EC"/>
</dbReference>
<dbReference type="HAMAP" id="MF_01401">
    <property type="entry name" value="MsrA"/>
    <property type="match status" value="1"/>
</dbReference>
<protein>
    <recommendedName>
        <fullName evidence="5">Peptide methionine sulfoxide reductase MsrA</fullName>
        <shortName evidence="5">Protein-methionine-S-oxide reductase</shortName>
        <ecNumber evidence="5">1.8.4.11</ecNumber>
    </recommendedName>
    <alternativeName>
        <fullName evidence="5">Peptide-methionine (S)-S-oxide reductase</fullName>
        <shortName evidence="5">Peptide Met(O) reductase</shortName>
    </alternativeName>
</protein>
<proteinExistence type="inferred from homology"/>
<gene>
    <name evidence="5 7" type="primary">msrA</name>
    <name evidence="7" type="ORF">H8792_005450</name>
</gene>
<name>A0ABS0C0B7_9GAMM</name>
<dbReference type="SUPFAM" id="SSF55068">
    <property type="entry name" value="Peptide methionine sulfoxide reductase"/>
    <property type="match status" value="1"/>
</dbReference>
<evidence type="ECO:0000259" key="6">
    <source>
        <dbReference type="Pfam" id="PF01625"/>
    </source>
</evidence>
<evidence type="ECO:0000256" key="3">
    <source>
        <dbReference type="ARBA" id="ARBA00047806"/>
    </source>
</evidence>
<organism evidence="7 8">
    <name type="scientific">Thiomicrorhabdus heinhorstiae</name>
    <dbReference type="NCBI Taxonomy" id="2748010"/>
    <lineage>
        <taxon>Bacteria</taxon>
        <taxon>Pseudomonadati</taxon>
        <taxon>Pseudomonadota</taxon>
        <taxon>Gammaproteobacteria</taxon>
        <taxon>Thiotrichales</taxon>
        <taxon>Piscirickettsiaceae</taxon>
        <taxon>Thiomicrorhabdus</taxon>
    </lineage>
</organism>
<evidence type="ECO:0000256" key="2">
    <source>
        <dbReference type="ARBA" id="ARBA00023002"/>
    </source>
</evidence>
<dbReference type="InterPro" id="IPR002569">
    <property type="entry name" value="Met_Sox_Rdtase_MsrA_dom"/>
</dbReference>
<evidence type="ECO:0000313" key="8">
    <source>
        <dbReference type="Proteomes" id="UP001193680"/>
    </source>
</evidence>
<dbReference type="EC" id="1.8.4.11" evidence="5"/>
<dbReference type="RefSeq" id="WP_185977927.1">
    <property type="nucleotide sequence ID" value="NZ_JACBGI020000007.1"/>
</dbReference>
<comment type="similarity">
    <text evidence="1 5">Belongs to the MsrA Met sulfoxide reductase family.</text>
</comment>
<dbReference type="PANTHER" id="PTHR42799">
    <property type="entry name" value="MITOCHONDRIAL PEPTIDE METHIONINE SULFOXIDE REDUCTASE"/>
    <property type="match status" value="1"/>
</dbReference>
<comment type="caution">
    <text evidence="7">The sequence shown here is derived from an EMBL/GenBank/DDBJ whole genome shotgun (WGS) entry which is preliminary data.</text>
</comment>